<evidence type="ECO:0000256" key="8">
    <source>
        <dbReference type="HAMAP-Rule" id="MF_00181"/>
    </source>
</evidence>
<feature type="domain" description="Cytosol aminopeptidase" evidence="9">
    <location>
        <begin position="335"/>
        <end position="342"/>
    </location>
</feature>
<dbReference type="Proteomes" id="UP000662957">
    <property type="component" value="Chromosome"/>
</dbReference>
<evidence type="ECO:0000259" key="9">
    <source>
        <dbReference type="PROSITE" id="PS00631"/>
    </source>
</evidence>
<dbReference type="InterPro" id="IPR000819">
    <property type="entry name" value="Peptidase_M17_C"/>
</dbReference>
<dbReference type="NCBIfam" id="NF002074">
    <property type="entry name" value="PRK00913.1-4"/>
    <property type="match status" value="1"/>
</dbReference>
<sequence>MKIEFVAAVDAAEILAVPVFEDRTFTAAGTALDGKANGALTKAAGKGRFTGKAGQSLSIAAPAGVEADVVLLVGAGAKDKLDDLAVEAFGGNAYAAVKLSGAEVLTIDASDLSPEQAARVGFAARLAAYRFDKYRTTQKADKIPSITAIRVVTTDLRGAEASLEPLSAVADGVIFARDLVSEPANVLYPAEFAKRVKALESLGLEVEILGEAEMEKLGMRTLLGVGQGSRRESQLAIMKWNGGEAGAQPLAFVGKGVCFDTGGISIKPADGMEDMKWDMGGAAAVTGTMIALASRKAKANVIGVLGLVENMPDGNAQRPGDVVVSMSGQTVEVINTDAEGRLVLADALWYTQERFKPKFMIDLATLTGAMIVALGLDYAGVFSNSDHVADPILAAAKKVGENFWRMPIPAIYEQHIDSKIADVKNTGNGRAGGSITAALFLQRFTNGVPWAHLDIAPTAWANKSPSPTVPEGGVGFAVRTLDRMVADSYEG</sequence>
<dbReference type="NCBIfam" id="NF002075">
    <property type="entry name" value="PRK00913.2-2"/>
    <property type="match status" value="1"/>
</dbReference>
<dbReference type="InterPro" id="IPR008283">
    <property type="entry name" value="Peptidase_M17_N"/>
</dbReference>
<comment type="catalytic activity">
    <reaction evidence="2 8">
        <text>Release of an N-terminal amino acid, preferentially leucine, but not glutamic or aspartic acids.</text>
        <dbReference type="EC" id="3.4.11.10"/>
    </reaction>
</comment>
<name>A0ABX7LKT9_9CAUL</name>
<dbReference type="HAMAP" id="MF_00181">
    <property type="entry name" value="Cytosol_peptidase_M17"/>
    <property type="match status" value="1"/>
</dbReference>
<dbReference type="InterPro" id="IPR011356">
    <property type="entry name" value="Leucine_aapep/pepB"/>
</dbReference>
<dbReference type="EC" id="3.4.11.10" evidence="8"/>
<keyword evidence="7 8" id="KW-0464">Manganese</keyword>
<dbReference type="EMBL" id="CP070968">
    <property type="protein sequence ID" value="QSF53461.1"/>
    <property type="molecule type" value="Genomic_DNA"/>
</dbReference>
<dbReference type="Gene3D" id="3.40.220.10">
    <property type="entry name" value="Leucine Aminopeptidase, subunit E, domain 1"/>
    <property type="match status" value="1"/>
</dbReference>
<dbReference type="PRINTS" id="PR00481">
    <property type="entry name" value="LAMNOPPTDASE"/>
</dbReference>
<accession>A0ABX7LKT9</accession>
<dbReference type="SUPFAM" id="SSF53187">
    <property type="entry name" value="Zn-dependent exopeptidases"/>
    <property type="match status" value="1"/>
</dbReference>
<dbReference type="SUPFAM" id="SSF52949">
    <property type="entry name" value="Macro domain-like"/>
    <property type="match status" value="1"/>
</dbReference>
<feature type="active site" evidence="8">
    <location>
        <position position="267"/>
    </location>
</feature>
<feature type="binding site" evidence="8">
    <location>
        <position position="260"/>
    </location>
    <ligand>
        <name>Mn(2+)</name>
        <dbReference type="ChEBI" id="CHEBI:29035"/>
        <label>1</label>
    </ligand>
</feature>
<keyword evidence="6 8" id="KW-0378">Hydrolase</keyword>
<evidence type="ECO:0000256" key="7">
    <source>
        <dbReference type="ARBA" id="ARBA00023211"/>
    </source>
</evidence>
<dbReference type="RefSeq" id="WP_205681153.1">
    <property type="nucleotide sequence ID" value="NZ_CP070968.1"/>
</dbReference>
<dbReference type="PANTHER" id="PTHR11963:SF23">
    <property type="entry name" value="CYTOSOL AMINOPEPTIDASE"/>
    <property type="match status" value="1"/>
</dbReference>
<comment type="function">
    <text evidence="8">Presumably involved in the processing and regular turnover of intracellular proteins. Catalyzes the removal of unsubstituted N-terminal amino acids from various peptides.</text>
</comment>
<evidence type="ECO:0000256" key="6">
    <source>
        <dbReference type="ARBA" id="ARBA00022801"/>
    </source>
</evidence>
<dbReference type="InterPro" id="IPR023042">
    <property type="entry name" value="Peptidase_M17_leu_NH2_pept"/>
</dbReference>
<evidence type="ECO:0000256" key="2">
    <source>
        <dbReference type="ARBA" id="ARBA00000967"/>
    </source>
</evidence>
<dbReference type="Pfam" id="PF02789">
    <property type="entry name" value="Peptidase_M17_N"/>
    <property type="match status" value="1"/>
</dbReference>
<organism evidence="10 11">
    <name type="scientific">Brevundimonas fontaquae</name>
    <dbReference type="NCBI Taxonomy" id="2813778"/>
    <lineage>
        <taxon>Bacteria</taxon>
        <taxon>Pseudomonadati</taxon>
        <taxon>Pseudomonadota</taxon>
        <taxon>Alphaproteobacteria</taxon>
        <taxon>Caulobacterales</taxon>
        <taxon>Caulobacteraceae</taxon>
        <taxon>Brevundimonas</taxon>
    </lineage>
</organism>
<comment type="subcellular location">
    <subcellularLocation>
        <location evidence="8">Cytoplasm</location>
    </subcellularLocation>
</comment>
<evidence type="ECO:0000256" key="3">
    <source>
        <dbReference type="ARBA" id="ARBA00009528"/>
    </source>
</evidence>
<dbReference type="NCBIfam" id="NF002073">
    <property type="entry name" value="PRK00913.1-2"/>
    <property type="match status" value="1"/>
</dbReference>
<feature type="binding site" evidence="8">
    <location>
        <position position="278"/>
    </location>
    <ligand>
        <name>Mn(2+)</name>
        <dbReference type="ChEBI" id="CHEBI:29035"/>
        <label>2</label>
    </ligand>
</feature>
<reference evidence="10 11" key="1">
    <citation type="submission" date="2021-02" db="EMBL/GenBank/DDBJ databases">
        <title>Brevundimonas sp. CS1 genome sequence.</title>
        <authorList>
            <person name="Lee K."/>
            <person name="Choi Y.-J."/>
            <person name="Son H.-R."/>
        </authorList>
    </citation>
    <scope>NUCLEOTIDE SEQUENCE [LARGE SCALE GENOMIC DNA]</scope>
    <source>
        <strain evidence="10 11">CS1</strain>
    </source>
</reference>
<keyword evidence="8" id="KW-0963">Cytoplasm</keyword>
<dbReference type="Gene3D" id="3.40.630.10">
    <property type="entry name" value="Zn peptidases"/>
    <property type="match status" value="1"/>
</dbReference>
<dbReference type="PANTHER" id="PTHR11963">
    <property type="entry name" value="LEUCINE AMINOPEPTIDASE-RELATED"/>
    <property type="match status" value="1"/>
</dbReference>
<dbReference type="CDD" id="cd00433">
    <property type="entry name" value="Peptidase_M17"/>
    <property type="match status" value="1"/>
</dbReference>
<protein>
    <recommendedName>
        <fullName evidence="8">Probable cytosol aminopeptidase</fullName>
        <ecNumber evidence="8">3.4.11.1</ecNumber>
    </recommendedName>
    <alternativeName>
        <fullName evidence="8">Leucine aminopeptidase</fullName>
        <shortName evidence="8">LAP</shortName>
        <ecNumber evidence="8">3.4.11.10</ecNumber>
    </alternativeName>
    <alternativeName>
        <fullName evidence="8">Leucyl aminopeptidase</fullName>
    </alternativeName>
</protein>
<feature type="active site" evidence="8">
    <location>
        <position position="341"/>
    </location>
</feature>
<comment type="cofactor">
    <cofactor evidence="8">
        <name>Mn(2+)</name>
        <dbReference type="ChEBI" id="CHEBI:29035"/>
    </cofactor>
    <text evidence="8">Binds 2 manganese ions per subunit.</text>
</comment>
<feature type="binding site" evidence="8">
    <location>
        <position position="260"/>
    </location>
    <ligand>
        <name>Mn(2+)</name>
        <dbReference type="ChEBI" id="CHEBI:29035"/>
        <label>2</label>
    </ligand>
</feature>
<evidence type="ECO:0000256" key="1">
    <source>
        <dbReference type="ARBA" id="ARBA00000135"/>
    </source>
</evidence>
<comment type="catalytic activity">
    <reaction evidence="1 8">
        <text>Release of an N-terminal amino acid, Xaa-|-Yaa-, in which Xaa is preferably Leu, but may be other amino acids including Pro although not Arg or Lys, and Yaa may be Pro. Amino acid amides and methyl esters are also readily hydrolyzed, but rates on arylamides are exceedingly low.</text>
        <dbReference type="EC" id="3.4.11.1"/>
    </reaction>
</comment>
<evidence type="ECO:0000256" key="5">
    <source>
        <dbReference type="ARBA" id="ARBA00022670"/>
    </source>
</evidence>
<dbReference type="EC" id="3.4.11.1" evidence="8"/>
<comment type="similarity">
    <text evidence="3 8">Belongs to the peptidase M17 family.</text>
</comment>
<gene>
    <name evidence="8" type="primary">pepA</name>
    <name evidence="10" type="ORF">JX001_11755</name>
</gene>
<feature type="binding site" evidence="8">
    <location>
        <position position="255"/>
    </location>
    <ligand>
        <name>Mn(2+)</name>
        <dbReference type="ChEBI" id="CHEBI:29035"/>
        <label>2</label>
    </ligand>
</feature>
<dbReference type="NCBIfam" id="NF002077">
    <property type="entry name" value="PRK00913.2-4"/>
    <property type="match status" value="1"/>
</dbReference>
<evidence type="ECO:0000313" key="10">
    <source>
        <dbReference type="EMBL" id="QSF53461.1"/>
    </source>
</evidence>
<keyword evidence="5 8" id="KW-0645">Protease</keyword>
<keyword evidence="11" id="KW-1185">Reference proteome</keyword>
<keyword evidence="4 8" id="KW-0031">Aminopeptidase</keyword>
<feature type="binding site" evidence="8">
    <location>
        <position position="339"/>
    </location>
    <ligand>
        <name>Mn(2+)</name>
        <dbReference type="ChEBI" id="CHEBI:29035"/>
        <label>1</label>
    </ligand>
</feature>
<feature type="binding site" evidence="8">
    <location>
        <position position="339"/>
    </location>
    <ligand>
        <name>Mn(2+)</name>
        <dbReference type="ChEBI" id="CHEBI:29035"/>
        <label>2</label>
    </ligand>
</feature>
<evidence type="ECO:0000256" key="4">
    <source>
        <dbReference type="ARBA" id="ARBA00022438"/>
    </source>
</evidence>
<dbReference type="Pfam" id="PF00883">
    <property type="entry name" value="Peptidase_M17"/>
    <property type="match status" value="1"/>
</dbReference>
<feature type="binding site" evidence="8">
    <location>
        <position position="337"/>
    </location>
    <ligand>
        <name>Mn(2+)</name>
        <dbReference type="ChEBI" id="CHEBI:29035"/>
        <label>1</label>
    </ligand>
</feature>
<dbReference type="PROSITE" id="PS00631">
    <property type="entry name" value="CYTOSOL_AP"/>
    <property type="match status" value="1"/>
</dbReference>
<evidence type="ECO:0000313" key="11">
    <source>
        <dbReference type="Proteomes" id="UP000662957"/>
    </source>
</evidence>
<dbReference type="InterPro" id="IPR043472">
    <property type="entry name" value="Macro_dom-like"/>
</dbReference>
<keyword evidence="8" id="KW-0479">Metal-binding</keyword>
<dbReference type="GO" id="GO:0004177">
    <property type="term" value="F:aminopeptidase activity"/>
    <property type="evidence" value="ECO:0007669"/>
    <property type="project" value="UniProtKB-KW"/>
</dbReference>
<proteinExistence type="inferred from homology"/>